<evidence type="ECO:0000313" key="1">
    <source>
        <dbReference type="EMBL" id="MFM0106542.1"/>
    </source>
</evidence>
<accession>A0ACC7NGD9</accession>
<proteinExistence type="predicted"/>
<sequence length="394" mass="40946">MKKRMWMAALSAAGAASVVPGLAHAQSSVTLYGIIDTGINYVSNAGGQHQYAMSSGYNSGSRFGFRGTEDLGDGLKTVFDLENGFDNTTGKASQGGLLFGRQAYVGLSSRTAGTVTLGRQYDLVVDEVGRFAFAALGGGSSSAHSGDIDNLHNTYRINNAVKYVTPTIGGFRFGALYGLGGVSGDASRNQVISAGMHYVYGAFAAGAGYVNARNPNISFFGTSSQTTLTAATTNATSPAFSGFLSAHTYQDIAVGASYRFGKATIAGTYSNIAFKGVGDTTSGPNPSHYSGTAVFNDAEVSVQYDLGHAIRVGMAYDYLKGNGIDSNPGAIYNQVAANAAYYFSKRTSVYLVGVYQHASGTDSRGKAAVAAMNQQTASTSASQSLVRIGLRTVF</sequence>
<dbReference type="Proteomes" id="UP001629235">
    <property type="component" value="Unassembled WGS sequence"/>
</dbReference>
<evidence type="ECO:0000313" key="2">
    <source>
        <dbReference type="Proteomes" id="UP001629235"/>
    </source>
</evidence>
<keyword evidence="2" id="KW-1185">Reference proteome</keyword>
<dbReference type="EMBL" id="JAQQDW010000057">
    <property type="protein sequence ID" value="MFM0106542.1"/>
    <property type="molecule type" value="Genomic_DNA"/>
</dbReference>
<reference evidence="1 2" key="1">
    <citation type="journal article" date="2024" name="Chem. Sci.">
        <title>Discovery of megapolipeptins by genome mining of a Burkholderiales bacteria collection.</title>
        <authorList>
            <person name="Paulo B.S."/>
            <person name="Recchia M.J.J."/>
            <person name="Lee S."/>
            <person name="Fergusson C.H."/>
            <person name="Romanowski S.B."/>
            <person name="Hernandez A."/>
            <person name="Krull N."/>
            <person name="Liu D.Y."/>
            <person name="Cavanagh H."/>
            <person name="Bos A."/>
            <person name="Gray C.A."/>
            <person name="Murphy B.T."/>
            <person name="Linington R.G."/>
            <person name="Eustaquio A.S."/>
        </authorList>
    </citation>
    <scope>NUCLEOTIDE SEQUENCE [LARGE SCALE GENOMIC DNA]</scope>
    <source>
        <strain evidence="1 2">RL18-126-BIB-B</strain>
    </source>
</reference>
<comment type="caution">
    <text evidence="1">The sequence shown here is derived from an EMBL/GenBank/DDBJ whole genome shotgun (WGS) entry which is preliminary data.</text>
</comment>
<organism evidence="1 2">
    <name type="scientific">Paraburkholderia rhynchosiae</name>
    <dbReference type="NCBI Taxonomy" id="487049"/>
    <lineage>
        <taxon>Bacteria</taxon>
        <taxon>Pseudomonadati</taxon>
        <taxon>Pseudomonadota</taxon>
        <taxon>Betaproteobacteria</taxon>
        <taxon>Burkholderiales</taxon>
        <taxon>Burkholderiaceae</taxon>
        <taxon>Paraburkholderia</taxon>
    </lineage>
</organism>
<name>A0ACC7NGD9_9BURK</name>
<gene>
    <name evidence="1" type="ORF">PQR01_24425</name>
</gene>
<protein>
    <submittedName>
        <fullName evidence="1">Porin</fullName>
    </submittedName>
</protein>